<gene>
    <name evidence="1" type="ORF">PPERSA_10218</name>
</gene>
<evidence type="ECO:0000313" key="2">
    <source>
        <dbReference type="Proteomes" id="UP000054937"/>
    </source>
</evidence>
<dbReference type="InParanoid" id="A0A0V0QM38"/>
<evidence type="ECO:0000313" key="1">
    <source>
        <dbReference type="EMBL" id="KRX03137.1"/>
    </source>
</evidence>
<organism evidence="1 2">
    <name type="scientific">Pseudocohnilembus persalinus</name>
    <name type="common">Ciliate</name>
    <dbReference type="NCBI Taxonomy" id="266149"/>
    <lineage>
        <taxon>Eukaryota</taxon>
        <taxon>Sar</taxon>
        <taxon>Alveolata</taxon>
        <taxon>Ciliophora</taxon>
        <taxon>Intramacronucleata</taxon>
        <taxon>Oligohymenophorea</taxon>
        <taxon>Scuticociliatia</taxon>
        <taxon>Philasterida</taxon>
        <taxon>Pseudocohnilembidae</taxon>
        <taxon>Pseudocohnilembus</taxon>
    </lineage>
</organism>
<accession>A0A0V0QM38</accession>
<dbReference type="EMBL" id="LDAU01000144">
    <property type="protein sequence ID" value="KRX03137.1"/>
    <property type="molecule type" value="Genomic_DNA"/>
</dbReference>
<dbReference type="Proteomes" id="UP000054937">
    <property type="component" value="Unassembled WGS sequence"/>
</dbReference>
<proteinExistence type="predicted"/>
<dbReference type="OrthoDB" id="288280at2759"/>
<protein>
    <submittedName>
        <fullName evidence="1">Uncharacterized protein</fullName>
    </submittedName>
</protein>
<dbReference type="CDD" id="cd23694">
    <property type="entry name" value="mL106"/>
    <property type="match status" value="1"/>
</dbReference>
<comment type="caution">
    <text evidence="1">The sequence shown here is derived from an EMBL/GenBank/DDBJ whole genome shotgun (WGS) entry which is preliminary data.</text>
</comment>
<dbReference type="OMA" id="HENCVEN"/>
<name>A0A0V0QM38_PSEPJ</name>
<sequence>MISKIIYQFSKYTKRTTMPKILRDPQFTREGLQKKKIKQHNYDLEQPHVQNKHLYFNYQEAKKLNRERRKQNKILNSPYEIIENLEQNRDPNLMLQELLDQDLLQKPSRRIINNILALQQTEVTQEQQAIFENAIRQVASHNLQGYSFRDFGIFVNLAWRYLKNDKKTWEFICLNFLRQVEKKEYIQQSFLSQNQPKKNISNFIFLYNLCYKASIQLELHKEFELISKASKNYFMENFQIISDMNERALFLSTVSKSLDKQDQNTQDFINLSIFNHIKVSELNLESLVALTHMIYKQNVVITTQLYKEIETQFLKSKDSVSSSLFAIFILSIGKIRQGQDLSKELHQFIENTIINNNKQFTKIQDIAFVLEGAKKMKISKQTYLQAFEENIKQAINNSKNQINYRVLVQILRGVPQNKAQFSPELTTELIQKIDAQHKQIKENDKKMIKNVLSRFSHLIDLESLNLQSVLYTQKAQN</sequence>
<reference evidence="1 2" key="1">
    <citation type="journal article" date="2015" name="Sci. Rep.">
        <title>Genome of the facultative scuticociliatosis pathogen Pseudocohnilembus persalinus provides insight into its virulence through horizontal gene transfer.</title>
        <authorList>
            <person name="Xiong J."/>
            <person name="Wang G."/>
            <person name="Cheng J."/>
            <person name="Tian M."/>
            <person name="Pan X."/>
            <person name="Warren A."/>
            <person name="Jiang C."/>
            <person name="Yuan D."/>
            <person name="Miao W."/>
        </authorList>
    </citation>
    <scope>NUCLEOTIDE SEQUENCE [LARGE SCALE GENOMIC DNA]</scope>
    <source>
        <strain evidence="1">36N120E</strain>
    </source>
</reference>
<keyword evidence="2" id="KW-1185">Reference proteome</keyword>
<dbReference type="AlphaFoldDB" id="A0A0V0QM38"/>